<proteinExistence type="predicted"/>
<gene>
    <name evidence="1" type="ORF">SAMN05421784_12428</name>
</gene>
<dbReference type="AlphaFoldDB" id="A0A1I7IWJ0"/>
<reference evidence="2" key="1">
    <citation type="submission" date="2016-10" db="EMBL/GenBank/DDBJ databases">
        <authorList>
            <person name="Varghese N."/>
            <person name="Submissions S."/>
        </authorList>
    </citation>
    <scope>NUCLEOTIDE SEQUENCE [LARGE SCALE GENOMIC DNA]</scope>
    <source>
        <strain evidence="2">DSM 18168</strain>
    </source>
</reference>
<evidence type="ECO:0000313" key="1">
    <source>
        <dbReference type="EMBL" id="SFU77269.1"/>
    </source>
</evidence>
<organism evidence="1 2">
    <name type="scientific">Xenorhabdus koppenhoeferi</name>
    <dbReference type="NCBI Taxonomy" id="351659"/>
    <lineage>
        <taxon>Bacteria</taxon>
        <taxon>Pseudomonadati</taxon>
        <taxon>Pseudomonadota</taxon>
        <taxon>Gammaproteobacteria</taxon>
        <taxon>Enterobacterales</taxon>
        <taxon>Morganellaceae</taxon>
        <taxon>Xenorhabdus</taxon>
    </lineage>
</organism>
<dbReference type="Proteomes" id="UP000242496">
    <property type="component" value="Unassembled WGS sequence"/>
</dbReference>
<name>A0A1I7IWJ0_9GAMM</name>
<sequence length="36" mass="4340">MKSATFRRRWEQLDWDDITLSINSKTSQNVKRALMI</sequence>
<keyword evidence="2" id="KW-1185">Reference proteome</keyword>
<dbReference type="EMBL" id="FPBJ01000024">
    <property type="protein sequence ID" value="SFU77269.1"/>
    <property type="molecule type" value="Genomic_DNA"/>
</dbReference>
<accession>A0A1I7IWJ0</accession>
<protein>
    <submittedName>
        <fullName evidence="1">2-iminoacetate synthase</fullName>
    </submittedName>
</protein>
<evidence type="ECO:0000313" key="2">
    <source>
        <dbReference type="Proteomes" id="UP000242496"/>
    </source>
</evidence>